<dbReference type="EMBL" id="KB638050">
    <property type="protein sequence ID" value="EMS14020.1"/>
    <property type="molecule type" value="Genomic_DNA"/>
</dbReference>
<sequence>MKQMGRNIELGGKDETVLTLRASYERLKKEKNKVLKGAELEKSAELLKKNIRDK</sequence>
<evidence type="ECO:0000313" key="2">
    <source>
        <dbReference type="Proteomes" id="UP000030780"/>
    </source>
</evidence>
<name>M7W8A3_ENTHI</name>
<dbReference type="Proteomes" id="UP000030780">
    <property type="component" value="Unassembled WGS sequence"/>
</dbReference>
<accession>M7W8A3</accession>
<dbReference type="AlphaFoldDB" id="M7W8A3"/>
<proteinExistence type="predicted"/>
<dbReference type="VEuPathDB" id="AmoebaDB:KM1_286340"/>
<reference evidence="1 2" key="1">
    <citation type="submission" date="2013-01" db="EMBL/GenBank/DDBJ databases">
        <authorList>
            <person name="Inman J."/>
            <person name="Zafar N."/>
            <person name="Lorenzi H."/>
            <person name="Caler E."/>
        </authorList>
    </citation>
    <scope>NUCLEOTIDE SEQUENCE [LARGE SCALE GENOMIC DNA]</scope>
    <source>
        <strain evidence="1 2">HM-3:IMSS</strain>
    </source>
</reference>
<evidence type="ECO:0000313" key="1">
    <source>
        <dbReference type="EMBL" id="EMS14020.1"/>
    </source>
</evidence>
<gene>
    <name evidence="1" type="ORF">KM1_286340</name>
</gene>
<protein>
    <submittedName>
        <fullName evidence="1">Uncharacterized protein</fullName>
    </submittedName>
</protein>
<organism evidence="1 2">
    <name type="scientific">Entamoeba histolytica HM-3:IMSS</name>
    <dbReference type="NCBI Taxonomy" id="885315"/>
    <lineage>
        <taxon>Eukaryota</taxon>
        <taxon>Amoebozoa</taxon>
        <taxon>Evosea</taxon>
        <taxon>Archamoebae</taxon>
        <taxon>Mastigamoebida</taxon>
        <taxon>Entamoebidae</taxon>
        <taxon>Entamoeba</taxon>
    </lineage>
</organism>